<dbReference type="AlphaFoldDB" id="A0A1U9K9Q5"/>
<evidence type="ECO:0000259" key="12">
    <source>
        <dbReference type="PROSITE" id="PS51900"/>
    </source>
</evidence>
<evidence type="ECO:0000313" key="13">
    <source>
        <dbReference type="EMBL" id="AQS56797.1"/>
    </source>
</evidence>
<evidence type="ECO:0000256" key="5">
    <source>
        <dbReference type="ARBA" id="ARBA00022908"/>
    </source>
</evidence>
<evidence type="ECO:0000256" key="8">
    <source>
        <dbReference type="ARBA" id="ARBA00023306"/>
    </source>
</evidence>
<dbReference type="GO" id="GO:0006310">
    <property type="term" value="P:DNA recombination"/>
    <property type="evidence" value="ECO:0007669"/>
    <property type="project" value="UniProtKB-KW"/>
</dbReference>
<dbReference type="InterPro" id="IPR010998">
    <property type="entry name" value="Integrase_recombinase_N"/>
</dbReference>
<organism evidence="13 14">
    <name type="scientific">Novibacillus thermophilus</name>
    <dbReference type="NCBI Taxonomy" id="1471761"/>
    <lineage>
        <taxon>Bacteria</taxon>
        <taxon>Bacillati</taxon>
        <taxon>Bacillota</taxon>
        <taxon>Bacilli</taxon>
        <taxon>Bacillales</taxon>
        <taxon>Thermoactinomycetaceae</taxon>
        <taxon>Novibacillus</taxon>
    </lineage>
</organism>
<gene>
    <name evidence="13" type="ORF">B0W44_14630</name>
</gene>
<accession>A0A1U9K9Q5</accession>
<dbReference type="Pfam" id="PF02899">
    <property type="entry name" value="Phage_int_SAM_1"/>
    <property type="match status" value="1"/>
</dbReference>
<dbReference type="STRING" id="1471761.B0W44_14630"/>
<evidence type="ECO:0008006" key="15">
    <source>
        <dbReference type="Google" id="ProtNLM"/>
    </source>
</evidence>
<evidence type="ECO:0000256" key="9">
    <source>
        <dbReference type="PROSITE-ProRule" id="PRU01248"/>
    </source>
</evidence>
<dbReference type="Proteomes" id="UP000188603">
    <property type="component" value="Chromosome"/>
</dbReference>
<feature type="region of interest" description="Disordered" evidence="10">
    <location>
        <begin position="93"/>
        <end position="117"/>
    </location>
</feature>
<dbReference type="InterPro" id="IPR004107">
    <property type="entry name" value="Integrase_SAM-like_N"/>
</dbReference>
<feature type="compositionally biased region" description="Basic and acidic residues" evidence="10">
    <location>
        <begin position="93"/>
        <end position="115"/>
    </location>
</feature>
<comment type="subcellular location">
    <subcellularLocation>
        <location evidence="1">Cytoplasm</location>
    </subcellularLocation>
</comment>
<dbReference type="RefSeq" id="WP_077720663.1">
    <property type="nucleotide sequence ID" value="NZ_CP019699.1"/>
</dbReference>
<evidence type="ECO:0000259" key="11">
    <source>
        <dbReference type="PROSITE" id="PS51898"/>
    </source>
</evidence>
<evidence type="ECO:0000256" key="4">
    <source>
        <dbReference type="ARBA" id="ARBA00022829"/>
    </source>
</evidence>
<dbReference type="InterPro" id="IPR044068">
    <property type="entry name" value="CB"/>
</dbReference>
<dbReference type="GO" id="GO:0007059">
    <property type="term" value="P:chromosome segregation"/>
    <property type="evidence" value="ECO:0007669"/>
    <property type="project" value="UniProtKB-KW"/>
</dbReference>
<protein>
    <recommendedName>
        <fullName evidence="15">Recombinase XerC</fullName>
    </recommendedName>
</protein>
<dbReference type="GO" id="GO:0003677">
    <property type="term" value="F:DNA binding"/>
    <property type="evidence" value="ECO:0007669"/>
    <property type="project" value="UniProtKB-UniRule"/>
</dbReference>
<dbReference type="GO" id="GO:0051301">
    <property type="term" value="P:cell division"/>
    <property type="evidence" value="ECO:0007669"/>
    <property type="project" value="UniProtKB-KW"/>
</dbReference>
<dbReference type="InterPro" id="IPR013762">
    <property type="entry name" value="Integrase-like_cat_sf"/>
</dbReference>
<feature type="domain" description="Core-binding (CB)" evidence="12">
    <location>
        <begin position="19"/>
        <end position="133"/>
    </location>
</feature>
<evidence type="ECO:0000256" key="6">
    <source>
        <dbReference type="ARBA" id="ARBA00023125"/>
    </source>
</evidence>
<dbReference type="Pfam" id="PF00589">
    <property type="entry name" value="Phage_integrase"/>
    <property type="match status" value="1"/>
</dbReference>
<dbReference type="GO" id="GO:0005737">
    <property type="term" value="C:cytoplasm"/>
    <property type="evidence" value="ECO:0007669"/>
    <property type="project" value="UniProtKB-SubCell"/>
</dbReference>
<feature type="domain" description="Tyr recombinase" evidence="11">
    <location>
        <begin position="158"/>
        <end position="356"/>
    </location>
</feature>
<dbReference type="InterPro" id="IPR011010">
    <property type="entry name" value="DNA_brk_join_enz"/>
</dbReference>
<dbReference type="PROSITE" id="PS51898">
    <property type="entry name" value="TYR_RECOMBINASE"/>
    <property type="match status" value="1"/>
</dbReference>
<keyword evidence="8" id="KW-0131">Cell cycle</keyword>
<dbReference type="InterPro" id="IPR050090">
    <property type="entry name" value="Tyrosine_recombinase_XerCD"/>
</dbReference>
<evidence type="ECO:0000256" key="2">
    <source>
        <dbReference type="ARBA" id="ARBA00022490"/>
    </source>
</evidence>
<evidence type="ECO:0000256" key="3">
    <source>
        <dbReference type="ARBA" id="ARBA00022618"/>
    </source>
</evidence>
<dbReference type="OrthoDB" id="9801717at2"/>
<name>A0A1U9K9Q5_9BACL</name>
<dbReference type="EMBL" id="CP019699">
    <property type="protein sequence ID" value="AQS56797.1"/>
    <property type="molecule type" value="Genomic_DNA"/>
</dbReference>
<dbReference type="Gene3D" id="1.10.150.130">
    <property type="match status" value="1"/>
</dbReference>
<dbReference type="PANTHER" id="PTHR30349">
    <property type="entry name" value="PHAGE INTEGRASE-RELATED"/>
    <property type="match status" value="1"/>
</dbReference>
<sequence>MPQHPFSRRLPESVNRVISRFPLPVQDFLHDMISAERSNQTIVNYAYDFDLFLTYLKEHDISFEGVTAHDIKRFFRYVENGYERKLNLTTSHIDPRTGEKTERKIQRTHYRENTHSGKARKRASLRSLYRYLQKNNYIAHDPMREYEDTSLKQSRRSRAPVFLTAEEAKRLIGAVTDYYGQNETDRRYRKELASRDRAIMLVLLNTGMRVSELVHLNRYSLQSTNGTVHVTVIGKGNQERVLKLNRTAKEALENYFPDREKLVRTTGEEALFVNRFGHRISRKAVYEIVKKYVQVAKLPPKAARISPHKLRHTLATLLLKNGENLRVVQEILGHSSIKTTEIYTHVINTEKDQALDHLDQLF</sequence>
<evidence type="ECO:0000256" key="10">
    <source>
        <dbReference type="SAM" id="MobiDB-lite"/>
    </source>
</evidence>
<dbReference type="PROSITE" id="PS51900">
    <property type="entry name" value="CB"/>
    <property type="match status" value="1"/>
</dbReference>
<proteinExistence type="predicted"/>
<dbReference type="KEGG" id="ntr:B0W44_14630"/>
<keyword evidence="6 9" id="KW-0238">DNA-binding</keyword>
<keyword evidence="5" id="KW-0229">DNA integration</keyword>
<dbReference type="InterPro" id="IPR002104">
    <property type="entry name" value="Integrase_catalytic"/>
</dbReference>
<keyword evidence="2" id="KW-0963">Cytoplasm</keyword>
<evidence type="ECO:0000256" key="7">
    <source>
        <dbReference type="ARBA" id="ARBA00023172"/>
    </source>
</evidence>
<keyword evidence="3" id="KW-0132">Cell division</keyword>
<keyword evidence="4" id="KW-0159">Chromosome partition</keyword>
<dbReference type="Gene3D" id="1.10.443.10">
    <property type="entry name" value="Intergrase catalytic core"/>
    <property type="match status" value="1"/>
</dbReference>
<evidence type="ECO:0000256" key="1">
    <source>
        <dbReference type="ARBA" id="ARBA00004496"/>
    </source>
</evidence>
<dbReference type="GO" id="GO:0015074">
    <property type="term" value="P:DNA integration"/>
    <property type="evidence" value="ECO:0007669"/>
    <property type="project" value="UniProtKB-KW"/>
</dbReference>
<reference evidence="13 14" key="1">
    <citation type="journal article" date="2015" name="Int. J. Syst. Evol. Microbiol.">
        <title>Novibacillus thermophilus gen. nov., sp. nov., a Gram-staining-negative and moderately thermophilic member of the family Thermoactinomycetaceae.</title>
        <authorList>
            <person name="Yang G."/>
            <person name="Chen J."/>
            <person name="Zhou S."/>
        </authorList>
    </citation>
    <scope>NUCLEOTIDE SEQUENCE [LARGE SCALE GENOMIC DNA]</scope>
    <source>
        <strain evidence="13 14">SG-1</strain>
    </source>
</reference>
<dbReference type="SUPFAM" id="SSF56349">
    <property type="entry name" value="DNA breaking-rejoining enzymes"/>
    <property type="match status" value="1"/>
</dbReference>
<evidence type="ECO:0000313" key="14">
    <source>
        <dbReference type="Proteomes" id="UP000188603"/>
    </source>
</evidence>
<dbReference type="PANTHER" id="PTHR30349:SF77">
    <property type="entry name" value="TYROSINE RECOMBINASE XERC"/>
    <property type="match status" value="1"/>
</dbReference>
<keyword evidence="14" id="KW-1185">Reference proteome</keyword>
<keyword evidence="7" id="KW-0233">DNA recombination</keyword>